<protein>
    <submittedName>
        <fullName evidence="2">Uncharacterized protein</fullName>
    </submittedName>
</protein>
<evidence type="ECO:0000256" key="1">
    <source>
        <dbReference type="SAM" id="Phobius"/>
    </source>
</evidence>
<dbReference type="EMBL" id="BK032756">
    <property type="protein sequence ID" value="DAF58581.1"/>
    <property type="molecule type" value="Genomic_DNA"/>
</dbReference>
<reference evidence="2" key="1">
    <citation type="journal article" date="2021" name="Proc. Natl. Acad. Sci. U.S.A.">
        <title>A Catalog of Tens of Thousands of Viruses from Human Metagenomes Reveals Hidden Associations with Chronic Diseases.</title>
        <authorList>
            <person name="Tisza M.J."/>
            <person name="Buck C.B."/>
        </authorList>
    </citation>
    <scope>NUCLEOTIDE SEQUENCE</scope>
    <source>
        <strain evidence="2">CtGpg14</strain>
    </source>
</reference>
<accession>A0A8S5T5F9</accession>
<keyword evidence="1" id="KW-0812">Transmembrane</keyword>
<keyword evidence="1" id="KW-1133">Transmembrane helix</keyword>
<feature type="transmembrane region" description="Helical" evidence="1">
    <location>
        <begin position="13"/>
        <end position="34"/>
    </location>
</feature>
<evidence type="ECO:0000313" key="2">
    <source>
        <dbReference type="EMBL" id="DAF58581.1"/>
    </source>
</evidence>
<sequence>MLPLFTNKFDEKWPILGCFWGKIVDFWCFLVFLLDSF</sequence>
<name>A0A8S5T5F9_9CAUD</name>
<keyword evidence="1" id="KW-0472">Membrane</keyword>
<organism evidence="2">
    <name type="scientific">Siphoviridae sp. ctGpg14</name>
    <dbReference type="NCBI Taxonomy" id="2827824"/>
    <lineage>
        <taxon>Viruses</taxon>
        <taxon>Duplodnaviria</taxon>
        <taxon>Heunggongvirae</taxon>
        <taxon>Uroviricota</taxon>
        <taxon>Caudoviricetes</taxon>
    </lineage>
</organism>
<proteinExistence type="predicted"/>